<feature type="domain" description="DUF3298" evidence="1">
    <location>
        <begin position="118"/>
        <end position="188"/>
    </location>
</feature>
<dbReference type="OrthoDB" id="5637at2"/>
<accession>A0A2L2X9J6</accession>
<protein>
    <submittedName>
        <fullName evidence="3">Anti-SigV factor</fullName>
    </submittedName>
</protein>
<dbReference type="Pfam" id="PF13739">
    <property type="entry name" value="PdaC"/>
    <property type="match status" value="1"/>
</dbReference>
<comment type="caution">
    <text evidence="3">The sequence shown here is derived from an EMBL/GenBank/DDBJ whole genome shotgun (WGS) entry which is preliminary data.</text>
</comment>
<dbReference type="InterPro" id="IPR037126">
    <property type="entry name" value="PdaC/RsiV-like_sf"/>
</dbReference>
<keyword evidence="4" id="KW-1185">Reference proteome</keyword>
<dbReference type="InterPro" id="IPR025303">
    <property type="entry name" value="PdaC"/>
</dbReference>
<name>A0A2L2X9J6_9FIRM</name>
<organism evidence="3 4">
    <name type="scientific">Desulfocucumis palustris</name>
    <dbReference type="NCBI Taxonomy" id="1898651"/>
    <lineage>
        <taxon>Bacteria</taxon>
        <taxon>Bacillati</taxon>
        <taxon>Bacillota</taxon>
        <taxon>Clostridia</taxon>
        <taxon>Eubacteriales</taxon>
        <taxon>Desulfocucumaceae</taxon>
        <taxon>Desulfocucumis</taxon>
    </lineage>
</organism>
<evidence type="ECO:0000313" key="4">
    <source>
        <dbReference type="Proteomes" id="UP000239549"/>
    </source>
</evidence>
<dbReference type="Proteomes" id="UP000239549">
    <property type="component" value="Unassembled WGS sequence"/>
</dbReference>
<dbReference type="Gene3D" id="3.90.640.20">
    <property type="entry name" value="Heat-shock cognate protein, ATPase"/>
    <property type="match status" value="1"/>
</dbReference>
<proteinExistence type="predicted"/>
<feature type="domain" description="Deacetylase PdaC" evidence="2">
    <location>
        <begin position="19"/>
        <end position="98"/>
    </location>
</feature>
<sequence length="207" mass="23798">MNNGISARIVEKTIQQNGIKIVYPQVTGLPDQEVQEQINRAIEQTVYTLMAEQRVWPDSAGLKIEEMIGTYEIEVNKNGILSIRFENYMYPEHAAHGTTMVKSITVDLNTGKVYTLRDLFRPGTDYIIVLNKLISQQFKEQDIPMINEFNGITIQQEFYLTPTDLVIYFQAYEYTPGSVGIPEFKIPYRTIINYINQEGPGAWLLTY</sequence>
<evidence type="ECO:0000259" key="2">
    <source>
        <dbReference type="Pfam" id="PF13739"/>
    </source>
</evidence>
<dbReference type="Gene3D" id="3.30.565.40">
    <property type="entry name" value="Fervidobacterium nodosum Rt17-B1 like"/>
    <property type="match status" value="1"/>
</dbReference>
<dbReference type="EMBL" id="BFAV01000045">
    <property type="protein sequence ID" value="GBF32712.1"/>
    <property type="molecule type" value="Genomic_DNA"/>
</dbReference>
<dbReference type="Pfam" id="PF11738">
    <property type="entry name" value="DUF3298"/>
    <property type="match status" value="1"/>
</dbReference>
<evidence type="ECO:0000259" key="1">
    <source>
        <dbReference type="Pfam" id="PF11738"/>
    </source>
</evidence>
<gene>
    <name evidence="3" type="ORF">DCCM_0908</name>
</gene>
<reference evidence="4" key="1">
    <citation type="submission" date="2018-02" db="EMBL/GenBank/DDBJ databases">
        <title>Genome sequence of Desulfocucumis palustris strain NAW-5.</title>
        <authorList>
            <person name="Watanabe M."/>
            <person name="Kojima H."/>
            <person name="Fukui M."/>
        </authorList>
    </citation>
    <scope>NUCLEOTIDE SEQUENCE [LARGE SCALE GENOMIC DNA]</scope>
    <source>
        <strain evidence="4">NAW-5</strain>
    </source>
</reference>
<dbReference type="InterPro" id="IPR021729">
    <property type="entry name" value="DUF3298"/>
</dbReference>
<dbReference type="RefSeq" id="WP_104371197.1">
    <property type="nucleotide sequence ID" value="NZ_BFAV01000045.1"/>
</dbReference>
<evidence type="ECO:0000313" key="3">
    <source>
        <dbReference type="EMBL" id="GBF32712.1"/>
    </source>
</evidence>
<dbReference type="AlphaFoldDB" id="A0A2L2X9J6"/>